<proteinExistence type="predicted"/>
<evidence type="ECO:0000313" key="1">
    <source>
        <dbReference type="EMBL" id="MBK9716010.1"/>
    </source>
</evidence>
<keyword evidence="1" id="KW-0067">ATP-binding</keyword>
<gene>
    <name evidence="1" type="ORF">IPO85_00510</name>
</gene>
<reference evidence="1 2" key="1">
    <citation type="submission" date="2020-10" db="EMBL/GenBank/DDBJ databases">
        <title>Connecting structure to function with the recovery of over 1000 high-quality activated sludge metagenome-assembled genomes encoding full-length rRNA genes using long-read sequencing.</title>
        <authorList>
            <person name="Singleton C.M."/>
            <person name="Petriglieri F."/>
            <person name="Kristensen J.M."/>
            <person name="Kirkegaard R.H."/>
            <person name="Michaelsen T.Y."/>
            <person name="Andersen M.H."/>
            <person name="Karst S.M."/>
            <person name="Dueholm M.S."/>
            <person name="Nielsen P.H."/>
            <person name="Albertsen M."/>
        </authorList>
    </citation>
    <scope>NUCLEOTIDE SEQUENCE [LARGE SCALE GENOMIC DNA]</scope>
    <source>
        <strain evidence="1">Ribe_18-Q3-R11-54_BAT3C.373</strain>
    </source>
</reference>
<dbReference type="Proteomes" id="UP000808349">
    <property type="component" value="Unassembled WGS sequence"/>
</dbReference>
<evidence type="ECO:0000313" key="2">
    <source>
        <dbReference type="Proteomes" id="UP000808349"/>
    </source>
</evidence>
<dbReference type="EMBL" id="JADKFW010000004">
    <property type="protein sequence ID" value="MBK9716010.1"/>
    <property type="molecule type" value="Genomic_DNA"/>
</dbReference>
<comment type="caution">
    <text evidence="1">The sequence shown here is derived from an EMBL/GenBank/DDBJ whole genome shotgun (WGS) entry which is preliminary data.</text>
</comment>
<keyword evidence="1" id="KW-0547">Nucleotide-binding</keyword>
<protein>
    <submittedName>
        <fullName evidence="1">ATP-binding protein</fullName>
    </submittedName>
</protein>
<dbReference type="InterPro" id="IPR007555">
    <property type="entry name" value="DUF499"/>
</dbReference>
<dbReference type="AlphaFoldDB" id="A0A9D7S534"/>
<dbReference type="GO" id="GO:0005524">
    <property type="term" value="F:ATP binding"/>
    <property type="evidence" value="ECO:0007669"/>
    <property type="project" value="UniProtKB-KW"/>
</dbReference>
<name>A0A9D7S534_9BACT</name>
<accession>A0A9D7S534</accession>
<organism evidence="1 2">
    <name type="scientific">Candidatus Defluviibacterium haderslevense</name>
    <dbReference type="NCBI Taxonomy" id="2981993"/>
    <lineage>
        <taxon>Bacteria</taxon>
        <taxon>Pseudomonadati</taxon>
        <taxon>Bacteroidota</taxon>
        <taxon>Saprospiria</taxon>
        <taxon>Saprospirales</taxon>
        <taxon>Saprospiraceae</taxon>
        <taxon>Candidatus Defluviibacterium</taxon>
    </lineage>
</organism>
<dbReference type="Pfam" id="PF04465">
    <property type="entry name" value="DUF499"/>
    <property type="match status" value="1"/>
</dbReference>
<sequence>MQPWFKNVRPHKDIQDGHLDESIFAANLAEVAAGKGREIYTSPEMFFQKTYFTAGLKNIAKRVVKGLNGGQDADNRVISLQTGFGGGKTHTLISLYHLAKWGEKAIKSEHTKELLEATGEPKFESAHIAVFTNTTNDPAQGRKVDVFTIRTLWGELAYQLGGAAAYEIIRVNDEKQIAPKGLFKKVLEHCKPCLILIDELADYCVSASAVKVEASNLSDQTVSFMQELTEAVTGTDNCVLIATLPASAQELAASPISSQILTALENRITRVGANMKPVEDDEIFEVVRRRLFEDLGSEDEIEKVISSYSVLYQSLLSEIPSYALKSEYRDKLKKSYPFHPELIDMFRLRWASNPFFQRTRGVLRILAAIVSDLWKRQTSLTGSQYLIHTSDVVLSNVEALTSQITILNGASWDSVIGADVSGTSSNAFRIDNDVKALGKYNLTQGIAATVLLGTFGSKGQNKGVGIDEIKLCMVKPDGFNHNDINGAMDRMEGNAHYLYYSSTGIKRYWFDTTPNVNILINQAKGDIKNPDIIAEILRRVIEKSRGIQLFNTLVNPSEDIPEQMKPTLVILSPQYLANPTEVNGKTKPIIEKLATKKGNSERIYRNTMLFLLCSEMGIGKLQDDIKNYLACHKINSEYISQLNNEQKIDIRRRIEEASKQSDISLVSAYSLIAKYSVKSGIETLVIKQFKDSLETQINNNVIAALKEEEWLLESVGLSTLKNNNLLPTPEQAIKAKMFLKHSFALMISQ</sequence>